<dbReference type="Proteomes" id="UP000076625">
    <property type="component" value="Unassembled WGS sequence"/>
</dbReference>
<name>A0A165G540_9NEIS</name>
<keyword evidence="4" id="KW-0227">DNA damage</keyword>
<dbReference type="Gene3D" id="1.10.340.30">
    <property type="entry name" value="Hypothetical protein, domain 2"/>
    <property type="match status" value="1"/>
</dbReference>
<feature type="domain" description="HhH-GPD" evidence="6">
    <location>
        <begin position="47"/>
        <end position="201"/>
    </location>
</feature>
<dbReference type="OrthoDB" id="9811249at2"/>
<dbReference type="GO" id="GO:0043916">
    <property type="term" value="F:DNA-7-methylguanine glycosylase activity"/>
    <property type="evidence" value="ECO:0007669"/>
    <property type="project" value="TreeGrafter"/>
</dbReference>
<gene>
    <name evidence="7" type="ORF">AVW16_04990</name>
</gene>
<dbReference type="GO" id="GO:0032131">
    <property type="term" value="F:alkylated DNA binding"/>
    <property type="evidence" value="ECO:0007669"/>
    <property type="project" value="TreeGrafter"/>
</dbReference>
<evidence type="ECO:0000256" key="5">
    <source>
        <dbReference type="ARBA" id="ARBA00023204"/>
    </source>
</evidence>
<dbReference type="InterPro" id="IPR011257">
    <property type="entry name" value="DNA_glycosylase"/>
</dbReference>
<organism evidence="7 8">
    <name type="scientific">Crenobacter luteus</name>
    <dbReference type="NCBI Taxonomy" id="1452487"/>
    <lineage>
        <taxon>Bacteria</taxon>
        <taxon>Pseudomonadati</taxon>
        <taxon>Pseudomonadota</taxon>
        <taxon>Betaproteobacteria</taxon>
        <taxon>Neisseriales</taxon>
        <taxon>Neisseriaceae</taxon>
        <taxon>Crenobacter</taxon>
    </lineage>
</organism>
<reference evidence="8" key="1">
    <citation type="submission" date="2016-01" db="EMBL/GenBank/DDBJ databases">
        <title>Draft genome of Chromobacterium sp. F49.</title>
        <authorList>
            <person name="Hong K.W."/>
        </authorList>
    </citation>
    <scope>NUCLEOTIDE SEQUENCE [LARGE SCALE GENOMIC DNA]</scope>
    <source>
        <strain evidence="8">CN10</strain>
    </source>
</reference>
<sequence length="207" mass="22870">MTPADWQRATTELAARDARLAALIERFPSSRLVTRGEPFQTLLRAIVGQQISMRAADAIWSRLSVAFDPRDPAAWAAAEVETLRACGLSQRKAEYVRDLASHALAGGVDPVALAALDDEGVVRVLTGVRGLGRWSAEMFLIFNLARPDVWPVGDVGLQKALCVHGWLAPGDKPRRAELVALGEPFRPWRTVATWYLWRSLDPVETIY</sequence>
<evidence type="ECO:0000259" key="6">
    <source>
        <dbReference type="SMART" id="SM00478"/>
    </source>
</evidence>
<dbReference type="Gene3D" id="1.10.1670.40">
    <property type="match status" value="1"/>
</dbReference>
<dbReference type="Pfam" id="PF00730">
    <property type="entry name" value="HhH-GPD"/>
    <property type="match status" value="1"/>
</dbReference>
<dbReference type="RefSeq" id="WP_066609563.1">
    <property type="nucleotide sequence ID" value="NZ_LQQU01000003.1"/>
</dbReference>
<accession>A0A165G540</accession>
<evidence type="ECO:0000256" key="3">
    <source>
        <dbReference type="ARBA" id="ARBA00012000"/>
    </source>
</evidence>
<dbReference type="CDD" id="cd00056">
    <property type="entry name" value="ENDO3c"/>
    <property type="match status" value="1"/>
</dbReference>
<dbReference type="STRING" id="1452487.AVW16_04990"/>
<protein>
    <recommendedName>
        <fullName evidence="3">DNA-3-methyladenine glycosylase II</fullName>
        <ecNumber evidence="3">3.2.2.21</ecNumber>
    </recommendedName>
</protein>
<comment type="catalytic activity">
    <reaction evidence="1">
        <text>Hydrolysis of alkylated DNA, releasing 3-methyladenine, 3-methylguanine, 7-methylguanine and 7-methyladenine.</text>
        <dbReference type="EC" id="3.2.2.21"/>
    </reaction>
</comment>
<dbReference type="GO" id="GO:0032993">
    <property type="term" value="C:protein-DNA complex"/>
    <property type="evidence" value="ECO:0007669"/>
    <property type="project" value="TreeGrafter"/>
</dbReference>
<dbReference type="GO" id="GO:0006307">
    <property type="term" value="P:DNA alkylation repair"/>
    <property type="evidence" value="ECO:0007669"/>
    <property type="project" value="TreeGrafter"/>
</dbReference>
<dbReference type="EMBL" id="LQQU01000003">
    <property type="protein sequence ID" value="KZE35132.1"/>
    <property type="molecule type" value="Genomic_DNA"/>
</dbReference>
<evidence type="ECO:0000256" key="1">
    <source>
        <dbReference type="ARBA" id="ARBA00000086"/>
    </source>
</evidence>
<dbReference type="AlphaFoldDB" id="A0A165G540"/>
<dbReference type="EC" id="3.2.2.21" evidence="3"/>
<comment type="similarity">
    <text evidence="2">Belongs to the alkylbase DNA glycosidase AlkA family.</text>
</comment>
<evidence type="ECO:0000313" key="7">
    <source>
        <dbReference type="EMBL" id="KZE35132.1"/>
    </source>
</evidence>
<dbReference type="InterPro" id="IPR003265">
    <property type="entry name" value="HhH-GPD_domain"/>
</dbReference>
<dbReference type="SMART" id="SM00478">
    <property type="entry name" value="ENDO3c"/>
    <property type="match status" value="1"/>
</dbReference>
<dbReference type="SUPFAM" id="SSF48150">
    <property type="entry name" value="DNA-glycosylase"/>
    <property type="match status" value="1"/>
</dbReference>
<dbReference type="PANTHER" id="PTHR43003:SF5">
    <property type="entry name" value="DNA-3-METHYLADENINE GLYCOSYLASE"/>
    <property type="match status" value="1"/>
</dbReference>
<dbReference type="PANTHER" id="PTHR43003">
    <property type="entry name" value="DNA-3-METHYLADENINE GLYCOSYLASE"/>
    <property type="match status" value="1"/>
</dbReference>
<comment type="caution">
    <text evidence="7">The sequence shown here is derived from an EMBL/GenBank/DDBJ whole genome shotgun (WGS) entry which is preliminary data.</text>
</comment>
<evidence type="ECO:0000313" key="8">
    <source>
        <dbReference type="Proteomes" id="UP000076625"/>
    </source>
</evidence>
<dbReference type="FunFam" id="1.10.340.30:FF:000004">
    <property type="entry name" value="DNA-3-methyladenine glycosylase II"/>
    <property type="match status" value="1"/>
</dbReference>
<keyword evidence="8" id="KW-1185">Reference proteome</keyword>
<evidence type="ECO:0000256" key="2">
    <source>
        <dbReference type="ARBA" id="ARBA00010817"/>
    </source>
</evidence>
<dbReference type="InterPro" id="IPR051912">
    <property type="entry name" value="Alkylbase_DNA_Glycosylase/TA"/>
</dbReference>
<evidence type="ECO:0000256" key="4">
    <source>
        <dbReference type="ARBA" id="ARBA00022763"/>
    </source>
</evidence>
<proteinExistence type="inferred from homology"/>
<keyword evidence="5" id="KW-0234">DNA repair</keyword>
<dbReference type="GO" id="GO:0008725">
    <property type="term" value="F:DNA-3-methyladenine glycosylase activity"/>
    <property type="evidence" value="ECO:0007669"/>
    <property type="project" value="TreeGrafter"/>
</dbReference>
<dbReference type="GO" id="GO:0006285">
    <property type="term" value="P:base-excision repair, AP site formation"/>
    <property type="evidence" value="ECO:0007669"/>
    <property type="project" value="TreeGrafter"/>
</dbReference>